<dbReference type="PANTHER" id="PTHR39339">
    <property type="entry name" value="SLR1444 PROTEIN"/>
    <property type="match status" value="1"/>
</dbReference>
<organism evidence="1 2">
    <name type="scientific">Acinetobacter ursingii</name>
    <dbReference type="NCBI Taxonomy" id="108980"/>
    <lineage>
        <taxon>Bacteria</taxon>
        <taxon>Pseudomonadati</taxon>
        <taxon>Pseudomonadota</taxon>
        <taxon>Gammaproteobacteria</taxon>
        <taxon>Moraxellales</taxon>
        <taxon>Moraxellaceae</taxon>
        <taxon>Acinetobacter</taxon>
    </lineage>
</organism>
<proteinExistence type="predicted"/>
<dbReference type="InterPro" id="IPR023577">
    <property type="entry name" value="CYTH_domain"/>
</dbReference>
<dbReference type="RefSeq" id="WP_004998670.1">
    <property type="nucleotide sequence ID" value="NZ_AP018824.1"/>
</dbReference>
<dbReference type="SMART" id="SM01118">
    <property type="entry name" value="CYTH"/>
    <property type="match status" value="1"/>
</dbReference>
<protein>
    <submittedName>
        <fullName evidence="1">CYTH and CHAD domain-containing protein</fullName>
    </submittedName>
</protein>
<dbReference type="InterPro" id="IPR038186">
    <property type="entry name" value="CHAD_dom_sf"/>
</dbReference>
<evidence type="ECO:0000313" key="1">
    <source>
        <dbReference type="EMBL" id="QQT85256.1"/>
    </source>
</evidence>
<gene>
    <name evidence="1" type="ORF">I6I53_09980</name>
</gene>
<dbReference type="CDD" id="cd07756">
    <property type="entry name" value="CYTH-like_Pase_CHAD"/>
    <property type="match status" value="1"/>
</dbReference>
<dbReference type="EMBL" id="CP068176">
    <property type="protein sequence ID" value="QQT85256.1"/>
    <property type="molecule type" value="Genomic_DNA"/>
</dbReference>
<dbReference type="PROSITE" id="PS51708">
    <property type="entry name" value="CHAD"/>
    <property type="match status" value="1"/>
</dbReference>
<dbReference type="SMART" id="SM00880">
    <property type="entry name" value="CHAD"/>
    <property type="match status" value="1"/>
</dbReference>
<dbReference type="Pfam" id="PF01928">
    <property type="entry name" value="CYTH"/>
    <property type="match status" value="1"/>
</dbReference>
<dbReference type="Gene3D" id="2.40.320.10">
    <property type="entry name" value="Hypothetical Protein Pfu-838710-001"/>
    <property type="match status" value="1"/>
</dbReference>
<evidence type="ECO:0000313" key="2">
    <source>
        <dbReference type="Proteomes" id="UP000595320"/>
    </source>
</evidence>
<name>A0A3F3L6Z8_9GAMM</name>
<dbReference type="PANTHER" id="PTHR39339:SF1">
    <property type="entry name" value="CHAD DOMAIN-CONTAINING PROTEIN"/>
    <property type="match status" value="1"/>
</dbReference>
<dbReference type="SUPFAM" id="SSF55154">
    <property type="entry name" value="CYTH-like phosphatases"/>
    <property type="match status" value="1"/>
</dbReference>
<dbReference type="Pfam" id="PF05235">
    <property type="entry name" value="CHAD"/>
    <property type="match status" value="1"/>
</dbReference>
<dbReference type="GeneID" id="66213015"/>
<dbReference type="AlphaFoldDB" id="A0A3F3L6Z8"/>
<dbReference type="PROSITE" id="PS51707">
    <property type="entry name" value="CYTH"/>
    <property type="match status" value="1"/>
</dbReference>
<dbReference type="InterPro" id="IPR033469">
    <property type="entry name" value="CYTH-like_dom_sf"/>
</dbReference>
<dbReference type="InterPro" id="IPR007899">
    <property type="entry name" value="CHAD_dom"/>
</dbReference>
<reference evidence="1 2" key="1">
    <citation type="submission" date="2021-01" db="EMBL/GenBank/DDBJ databases">
        <title>FDA dAtabase for Regulatory Grade micrObial Sequences (FDA-ARGOS): Supporting development and validation of Infectious Disease Dx tests.</title>
        <authorList>
            <person name="Sproer C."/>
            <person name="Gronow S."/>
            <person name="Severitt S."/>
            <person name="Schroder I."/>
            <person name="Tallon L."/>
            <person name="Sadzewicz L."/>
            <person name="Zhao X."/>
            <person name="Boylan J."/>
            <person name="Ott S."/>
            <person name="Bowen H."/>
            <person name="Vavikolanu K."/>
            <person name="Mehta A."/>
            <person name="Aluvathingal J."/>
            <person name="Nadendla S."/>
            <person name="Lowell S."/>
            <person name="Myers T."/>
            <person name="Yan Y."/>
            <person name="Sichtig H."/>
        </authorList>
    </citation>
    <scope>NUCLEOTIDE SEQUENCE [LARGE SCALE GENOMIC DNA]</scope>
    <source>
        <strain evidence="1 2">FDAARGOS_1096</strain>
    </source>
</reference>
<sequence>MVEIELKFQLPESKKKSVLQALKPKTAQKIRLQAKYYDTTEHLLAQNHMAIRLRQEGDHWVQTFKASGKNHLERIEHEVHLGQCDVEPELNLELFSENKAVKDLLDQVLGEQQQLMLQFKTDVQRTFKIFSIDETDIEVCLDDGIVSAAELSEKICEVEFELKQGSPEQLILFTQDWVKKYQLWLDVRSKAERGNLLSVQQKASSAVKAKSLILSKKDSPDAAIRKMVSNTLQQLLPNVAVIADGVADPEHIHQARIAIRRMRSIFKSFKSWSEDIDPLWEPQLKQIFQALGTTRDLDVVRDEILPELLKADAPFQNLPETAIIDEQLHLLFQKTETMCLLLQLLAFTYHEQTNHKESSKLKKKIEKSLNQLHQNIIHDADHFSQLEVETRHRTRKRCKRLRYCIEFVSSLYDGKSVKKYVKQLQAVQDKLGLYNDLHVTEQVFSQSADQQAEYWFAVGWSKAKQQQLLHESEQALKKLADIKVFW</sequence>
<accession>A0A3F3L6Z8</accession>
<dbReference type="Gene3D" id="1.40.20.10">
    <property type="entry name" value="CHAD domain"/>
    <property type="match status" value="1"/>
</dbReference>
<dbReference type="Proteomes" id="UP000595320">
    <property type="component" value="Chromosome"/>
</dbReference>